<dbReference type="PANTHER" id="PTHR47937">
    <property type="entry name" value="PLASTID TRANSCRIPTIONALLY ACTIVE CHROMOSOME 2-LIKE PROTEIN"/>
    <property type="match status" value="1"/>
</dbReference>
<name>V4JU83_EUTSA</name>
<dbReference type="InterPro" id="IPR002885">
    <property type="entry name" value="PPR_rpt"/>
</dbReference>
<evidence type="ECO:0000313" key="3">
    <source>
        <dbReference type="EMBL" id="ESQ28925.1"/>
    </source>
</evidence>
<gene>
    <name evidence="3" type="ORF">EUTSA_v10023949mg</name>
</gene>
<dbReference type="Gene3D" id="1.25.40.10">
    <property type="entry name" value="Tetratricopeptide repeat domain"/>
    <property type="match status" value="2"/>
</dbReference>
<protein>
    <recommendedName>
        <fullName evidence="5">Pentacotripeptide-repeat region of PRORP domain-containing protein</fullName>
    </recommendedName>
</protein>
<dbReference type="NCBIfam" id="TIGR00756">
    <property type="entry name" value="PPR"/>
    <property type="match status" value="3"/>
</dbReference>
<dbReference type="eggNOG" id="KOG4197">
    <property type="taxonomic scope" value="Eukaryota"/>
</dbReference>
<dbReference type="Pfam" id="PF12854">
    <property type="entry name" value="PPR_1"/>
    <property type="match status" value="1"/>
</dbReference>
<dbReference type="Gramene" id="ESQ28925">
    <property type="protein sequence ID" value="ESQ28925"/>
    <property type="gene ID" value="EUTSA_v10023949mg"/>
</dbReference>
<sequence>MSFLLFSRIRTQNLCFRFLRRHITSSFSAVPYPLGRRDPDSLPLSLTQKLDPGEIHLIDDRPISLRYRVEALVELSNLDDAARISRFVVFDRFRNDGAIVPCNAIIDAMCRSKQYEDAIALFHYFFNKSNIVPNTFSFNLIIKAHCDQGHVDDALEIYRHFTAFSSPDSDTHRLLAQGLIQSGRIDEAEFLATSLSVVDWKVHNVLIRGFLDLGNYDRAHQLFAQVKDADGIAFVSCTFLDYWFEQGNEDDEEKAMRYLPGKVVESVSGNKLVEILFKHGQADFGWAYFKGMLEERIFDSETINIGVNEYFKHGQFCEALETFKMCPPEIMRGSYSNIIARFCERGMSSEAESLLAEITSSPEVAIFRALIDAYVRAGRVDDSFRIFNKMIAACLRNVAIHHAP</sequence>
<dbReference type="OrthoDB" id="1058874at2759"/>
<dbReference type="KEGG" id="eus:EUTSA_v10023949mg"/>
<evidence type="ECO:0000256" key="2">
    <source>
        <dbReference type="PROSITE-ProRule" id="PRU00708"/>
    </source>
</evidence>
<dbReference type="PANTHER" id="PTHR47937:SF3">
    <property type="entry name" value="PENTACOTRIPEPTIDE-REPEAT REGION OF PRORP DOMAIN-CONTAINING PROTEIN"/>
    <property type="match status" value="1"/>
</dbReference>
<dbReference type="Pfam" id="PF01535">
    <property type="entry name" value="PPR"/>
    <property type="match status" value="4"/>
</dbReference>
<organism evidence="3 4">
    <name type="scientific">Eutrema salsugineum</name>
    <name type="common">Saltwater cress</name>
    <name type="synonym">Sisymbrium salsugineum</name>
    <dbReference type="NCBI Taxonomy" id="72664"/>
    <lineage>
        <taxon>Eukaryota</taxon>
        <taxon>Viridiplantae</taxon>
        <taxon>Streptophyta</taxon>
        <taxon>Embryophyta</taxon>
        <taxon>Tracheophyta</taxon>
        <taxon>Spermatophyta</taxon>
        <taxon>Magnoliopsida</taxon>
        <taxon>eudicotyledons</taxon>
        <taxon>Gunneridae</taxon>
        <taxon>Pentapetalae</taxon>
        <taxon>rosids</taxon>
        <taxon>malvids</taxon>
        <taxon>Brassicales</taxon>
        <taxon>Brassicaceae</taxon>
        <taxon>Eutremeae</taxon>
        <taxon>Eutrema</taxon>
    </lineage>
</organism>
<dbReference type="Proteomes" id="UP000030689">
    <property type="component" value="Unassembled WGS sequence"/>
</dbReference>
<keyword evidence="4" id="KW-1185">Reference proteome</keyword>
<accession>V4JU83</accession>
<dbReference type="OMA" id="DIMSEYF"/>
<reference evidence="3 4" key="1">
    <citation type="journal article" date="2013" name="Front. Plant Sci.">
        <title>The Reference Genome of the Halophytic Plant Eutrema salsugineum.</title>
        <authorList>
            <person name="Yang R."/>
            <person name="Jarvis D.E."/>
            <person name="Chen H."/>
            <person name="Beilstein M.A."/>
            <person name="Grimwood J."/>
            <person name="Jenkins J."/>
            <person name="Shu S."/>
            <person name="Prochnik S."/>
            <person name="Xin M."/>
            <person name="Ma C."/>
            <person name="Schmutz J."/>
            <person name="Wing R.A."/>
            <person name="Mitchell-Olds T."/>
            <person name="Schumaker K.S."/>
            <person name="Wang X."/>
        </authorList>
    </citation>
    <scope>NUCLEOTIDE SEQUENCE [LARGE SCALE GENOMIC DNA]</scope>
</reference>
<dbReference type="SUPFAM" id="SSF48452">
    <property type="entry name" value="TPR-like"/>
    <property type="match status" value="1"/>
</dbReference>
<evidence type="ECO:0000256" key="1">
    <source>
        <dbReference type="ARBA" id="ARBA00022737"/>
    </source>
</evidence>
<dbReference type="EMBL" id="KI517881">
    <property type="protein sequence ID" value="ESQ28925.1"/>
    <property type="molecule type" value="Genomic_DNA"/>
</dbReference>
<dbReference type="InterPro" id="IPR011990">
    <property type="entry name" value="TPR-like_helical_dom_sf"/>
</dbReference>
<feature type="repeat" description="PPR" evidence="2">
    <location>
        <begin position="134"/>
        <end position="168"/>
    </location>
</feature>
<dbReference type="InterPro" id="IPR052308">
    <property type="entry name" value="PPR_domain-containing"/>
</dbReference>
<keyword evidence="1" id="KW-0677">Repeat</keyword>
<feature type="repeat" description="PPR" evidence="2">
    <location>
        <begin position="363"/>
        <end position="397"/>
    </location>
</feature>
<dbReference type="AlphaFoldDB" id="V4JU83"/>
<evidence type="ECO:0000313" key="4">
    <source>
        <dbReference type="Proteomes" id="UP000030689"/>
    </source>
</evidence>
<dbReference type="PROSITE" id="PS51375">
    <property type="entry name" value="PPR"/>
    <property type="match status" value="2"/>
</dbReference>
<proteinExistence type="predicted"/>
<evidence type="ECO:0008006" key="5">
    <source>
        <dbReference type="Google" id="ProtNLM"/>
    </source>
</evidence>